<feature type="region of interest" description="Disordered" evidence="1">
    <location>
        <begin position="324"/>
        <end position="346"/>
    </location>
</feature>
<evidence type="ECO:0000313" key="2">
    <source>
        <dbReference type="EMBL" id="EFN66357.1"/>
    </source>
</evidence>
<evidence type="ECO:0000256" key="1">
    <source>
        <dbReference type="SAM" id="MobiDB-lite"/>
    </source>
</evidence>
<feature type="compositionally biased region" description="Low complexity" evidence="1">
    <location>
        <begin position="482"/>
        <end position="493"/>
    </location>
</feature>
<dbReference type="STRING" id="104421.E2AJN0"/>
<feature type="compositionally biased region" description="Polar residues" evidence="1">
    <location>
        <begin position="324"/>
        <end position="333"/>
    </location>
</feature>
<gene>
    <name evidence="2" type="ORF">EAG_03435</name>
</gene>
<dbReference type="Proteomes" id="UP000000311">
    <property type="component" value="Unassembled WGS sequence"/>
</dbReference>
<feature type="compositionally biased region" description="Polar residues" evidence="1">
    <location>
        <begin position="525"/>
        <end position="534"/>
    </location>
</feature>
<feature type="region of interest" description="Disordered" evidence="1">
    <location>
        <begin position="57"/>
        <end position="77"/>
    </location>
</feature>
<feature type="compositionally biased region" description="Polar residues" evidence="1">
    <location>
        <begin position="500"/>
        <end position="516"/>
    </location>
</feature>
<dbReference type="InParanoid" id="E2AJN0"/>
<dbReference type="OrthoDB" id="6359887at2759"/>
<reference evidence="2 3" key="1">
    <citation type="journal article" date="2010" name="Science">
        <title>Genomic comparison of the ants Camponotus floridanus and Harpegnathos saltator.</title>
        <authorList>
            <person name="Bonasio R."/>
            <person name="Zhang G."/>
            <person name="Ye C."/>
            <person name="Mutti N.S."/>
            <person name="Fang X."/>
            <person name="Qin N."/>
            <person name="Donahue G."/>
            <person name="Yang P."/>
            <person name="Li Q."/>
            <person name="Li C."/>
            <person name="Zhang P."/>
            <person name="Huang Z."/>
            <person name="Berger S.L."/>
            <person name="Reinberg D."/>
            <person name="Wang J."/>
            <person name="Liebig J."/>
        </authorList>
    </citation>
    <scope>NUCLEOTIDE SEQUENCE [LARGE SCALE GENOMIC DNA]</scope>
    <source>
        <strain evidence="3">C129</strain>
    </source>
</reference>
<feature type="compositionally biased region" description="Low complexity" evidence="1">
    <location>
        <begin position="730"/>
        <end position="746"/>
    </location>
</feature>
<dbReference type="EMBL" id="GL440049">
    <property type="protein sequence ID" value="EFN66357.1"/>
    <property type="molecule type" value="Genomic_DNA"/>
</dbReference>
<accession>E2AJN0</accession>
<evidence type="ECO:0000313" key="3">
    <source>
        <dbReference type="Proteomes" id="UP000000311"/>
    </source>
</evidence>
<feature type="compositionally biased region" description="Basic and acidic residues" evidence="1">
    <location>
        <begin position="1"/>
        <end position="11"/>
    </location>
</feature>
<feature type="region of interest" description="Disordered" evidence="1">
    <location>
        <begin position="710"/>
        <end position="773"/>
    </location>
</feature>
<keyword evidence="3" id="KW-1185">Reference proteome</keyword>
<proteinExistence type="predicted"/>
<feature type="compositionally biased region" description="Polar residues" evidence="1">
    <location>
        <begin position="57"/>
        <end position="69"/>
    </location>
</feature>
<protein>
    <submittedName>
        <fullName evidence="2">Uncharacterized protein</fullName>
    </submittedName>
</protein>
<name>E2AJN0_CAMFO</name>
<feature type="region of interest" description="Disordered" evidence="1">
    <location>
        <begin position="1"/>
        <end position="25"/>
    </location>
</feature>
<feature type="region of interest" description="Disordered" evidence="1">
    <location>
        <begin position="482"/>
        <end position="550"/>
    </location>
</feature>
<feature type="region of interest" description="Disordered" evidence="1">
    <location>
        <begin position="586"/>
        <end position="608"/>
    </location>
</feature>
<dbReference type="AlphaFoldDB" id="E2AJN0"/>
<sequence length="773" mass="85976">MKRWIRIKDTSDTTSTSFASPPPIKPKTMFDALTNVTPILEMLDTPRPEELRRLQQEISPVSTPETPSPRTMMMPSNIPHRDRISRVLRYNMNDSQINDSTIISSVQNDQSTLTEPSDNCQRKSAVSERLFIPTEQPPSSKVCTCKNPECKLLHMKLDDIHDYALKNCPEILQKYEDLQNLCAERIASLTDLIEKVRNEQKGMDLSLISPSDETSLMQLPTLRPIREDARTVHRLIESIEAIHAQLARTLLESQRIIGSEAIPRDESTICDAEIQAITSTPRSKSIDTVKAHIQKSEVVESKAKPKIISNERVNIQLNRFKIQQRSQATSTTKTSDRNSWPPCTFSPHEKEVIEKLSKEILEQSKNMEKPTIASKEADEISMQHKMPLKNINLKNNTLEHEKDNSIIKEITSTQEATKENDFIPILAGIPKISRNHGNMTSISARSKPPVTLLNGPYRPELESSGHELSTIVEFDTTDTANKSIKSPAKSKPSVHVAPLSVQQNEYSSKKSPTSSMKHPEKLVSAQRSQKTISKSPEKLKSTTDGTTDGTAIKTETEQEHMLEKCNKQLQCNTTTEEPISQAKDKFGSSISTDFNNPHKDSKHKTTSTSLYSFSGLSGISEITSSPSSDILKHASSPEEMETALKKLGLGWAVTTLKKTREASALSSSSNSDVTPVNTARRMISPTKKQHDPNGFPDISDVSSISIKEASKSTEQAVLLKGRTSTPKFQNSNSNSERSTTTNTSESIQDPSDSLTVPNVSLTKTKSDNKQQNL</sequence>
<organism evidence="3">
    <name type="scientific">Camponotus floridanus</name>
    <name type="common">Florida carpenter ant</name>
    <dbReference type="NCBI Taxonomy" id="104421"/>
    <lineage>
        <taxon>Eukaryota</taxon>
        <taxon>Metazoa</taxon>
        <taxon>Ecdysozoa</taxon>
        <taxon>Arthropoda</taxon>
        <taxon>Hexapoda</taxon>
        <taxon>Insecta</taxon>
        <taxon>Pterygota</taxon>
        <taxon>Neoptera</taxon>
        <taxon>Endopterygota</taxon>
        <taxon>Hymenoptera</taxon>
        <taxon>Apocrita</taxon>
        <taxon>Aculeata</taxon>
        <taxon>Formicoidea</taxon>
        <taxon>Formicidae</taxon>
        <taxon>Formicinae</taxon>
        <taxon>Camponotus</taxon>
    </lineage>
</organism>
<feature type="compositionally biased region" description="Polar residues" evidence="1">
    <location>
        <begin position="747"/>
        <end position="763"/>
    </location>
</feature>
<feature type="compositionally biased region" description="Basic and acidic residues" evidence="1">
    <location>
        <begin position="764"/>
        <end position="773"/>
    </location>
</feature>